<dbReference type="InterPro" id="IPR004090">
    <property type="entry name" value="Chemotax_Me-accpt_rcpt"/>
</dbReference>
<feature type="transmembrane region" description="Helical" evidence="7">
    <location>
        <begin position="12"/>
        <end position="31"/>
    </location>
</feature>
<dbReference type="Proteomes" id="UP000626786">
    <property type="component" value="Unassembled WGS sequence"/>
</dbReference>
<dbReference type="Gene3D" id="1.10.287.950">
    <property type="entry name" value="Methyl-accepting chemotaxis protein"/>
    <property type="match status" value="1"/>
</dbReference>
<feature type="domain" description="HAMP" evidence="9">
    <location>
        <begin position="204"/>
        <end position="257"/>
    </location>
</feature>
<keyword evidence="3 7" id="KW-0472">Membrane</keyword>
<keyword evidence="4 6" id="KW-0807">Transducer</keyword>
<organism evidence="10 11">
    <name type="scientific">Sporosarcina quadrami</name>
    <dbReference type="NCBI Taxonomy" id="2762234"/>
    <lineage>
        <taxon>Bacteria</taxon>
        <taxon>Bacillati</taxon>
        <taxon>Bacillota</taxon>
        <taxon>Bacilli</taxon>
        <taxon>Bacillales</taxon>
        <taxon>Caryophanaceae</taxon>
        <taxon>Sporosarcina</taxon>
    </lineage>
</organism>
<evidence type="ECO:0000256" key="2">
    <source>
        <dbReference type="ARBA" id="ARBA00022475"/>
    </source>
</evidence>
<dbReference type="EMBL" id="JACSQN010000005">
    <property type="protein sequence ID" value="MBD7984248.1"/>
    <property type="molecule type" value="Genomic_DNA"/>
</dbReference>
<keyword evidence="7" id="KW-1133">Transmembrane helix</keyword>
<evidence type="ECO:0000259" key="8">
    <source>
        <dbReference type="PROSITE" id="PS50111"/>
    </source>
</evidence>
<dbReference type="PANTHER" id="PTHR32089">
    <property type="entry name" value="METHYL-ACCEPTING CHEMOTAXIS PROTEIN MCPB"/>
    <property type="match status" value="1"/>
</dbReference>
<dbReference type="SMART" id="SM00304">
    <property type="entry name" value="HAMP"/>
    <property type="match status" value="1"/>
</dbReference>
<evidence type="ECO:0000256" key="6">
    <source>
        <dbReference type="PROSITE-ProRule" id="PRU00284"/>
    </source>
</evidence>
<dbReference type="InterPro" id="IPR004089">
    <property type="entry name" value="MCPsignal_dom"/>
</dbReference>
<evidence type="ECO:0000256" key="3">
    <source>
        <dbReference type="ARBA" id="ARBA00023136"/>
    </source>
</evidence>
<comment type="subcellular location">
    <subcellularLocation>
        <location evidence="1">Cell membrane</location>
    </subcellularLocation>
</comment>
<gene>
    <name evidence="10" type="ORF">H9649_06635</name>
</gene>
<dbReference type="PROSITE" id="PS50111">
    <property type="entry name" value="CHEMOTAXIS_TRANSDUC_2"/>
    <property type="match status" value="1"/>
</dbReference>
<dbReference type="PANTHER" id="PTHR32089:SF112">
    <property type="entry name" value="LYSOZYME-LIKE PROTEIN-RELATED"/>
    <property type="match status" value="1"/>
</dbReference>
<evidence type="ECO:0000313" key="11">
    <source>
        <dbReference type="Proteomes" id="UP000626786"/>
    </source>
</evidence>
<evidence type="ECO:0000256" key="4">
    <source>
        <dbReference type="ARBA" id="ARBA00023224"/>
    </source>
</evidence>
<name>A0ABR8U884_9BACL</name>
<dbReference type="SMART" id="SM00283">
    <property type="entry name" value="MA"/>
    <property type="match status" value="1"/>
</dbReference>
<comment type="similarity">
    <text evidence="5">Belongs to the methyl-accepting chemotaxis (MCP) protein family.</text>
</comment>
<accession>A0ABR8U884</accession>
<feature type="domain" description="Methyl-accepting transducer" evidence="8">
    <location>
        <begin position="276"/>
        <end position="512"/>
    </location>
</feature>
<dbReference type="SUPFAM" id="SSF58104">
    <property type="entry name" value="Methyl-accepting chemotaxis protein (MCP) signaling domain"/>
    <property type="match status" value="1"/>
</dbReference>
<dbReference type="Pfam" id="PF00672">
    <property type="entry name" value="HAMP"/>
    <property type="match status" value="1"/>
</dbReference>
<feature type="transmembrane region" description="Helical" evidence="7">
    <location>
        <begin position="179"/>
        <end position="199"/>
    </location>
</feature>
<comment type="caution">
    <text evidence="10">The sequence shown here is derived from an EMBL/GenBank/DDBJ whole genome shotgun (WGS) entry which is preliminary data.</text>
</comment>
<dbReference type="InterPro" id="IPR003660">
    <property type="entry name" value="HAMP_dom"/>
</dbReference>
<dbReference type="PROSITE" id="PS50885">
    <property type="entry name" value="HAMP"/>
    <property type="match status" value="1"/>
</dbReference>
<evidence type="ECO:0000259" key="9">
    <source>
        <dbReference type="PROSITE" id="PS50885"/>
    </source>
</evidence>
<evidence type="ECO:0000256" key="7">
    <source>
        <dbReference type="SAM" id="Phobius"/>
    </source>
</evidence>
<evidence type="ECO:0000256" key="5">
    <source>
        <dbReference type="ARBA" id="ARBA00029447"/>
    </source>
</evidence>
<sequence>MTLSVSKKIWTGFTILLAIMLIMGGSSFFATKKLNEEFSIMLDDRVHKVNLSDELISAQKERYIAISSYVLFKTQEFVAQRDESSADATALIAQLSTSFENPANIQLVEEISALHEEFSVMVDELSYSLMRASDTQNRNLLREANITNLKIMDKAIQLKENQYNAMDSSRAELDKLTNFIHLLTFLFIGTAIILSLIVATKISRSIGGPVKTMTAAMERIADGNLSVEHISIKNRDEIGLMASAFNKMTDDLKNLLEQIRFSAIQLAAQAEQLSASSEESLASSEMVATSSQKNMQDSEDQSALVGDTVTSVSQLTDDVNQIAASNSNMLEAMRTVIAHVGTGSTTVEGLSGQMAHTDMIIQEAAVIIQSMAKQSSEIQQVTSLITAISEQTNLLALNAAIEAARAGEHGKGFAVVAEEVRNLAEQSKSSAADIGIMIHSIQDATKKAVQAIDSGSTSMKDGLKATAESKHTFIEIEQSVSAVNDNVTTVAESIEQIRTMAETISQSAIQVRKLAESTAFTAQETSAATEEQLAVNEEISTSSQTLAGLAENLQKEVNKFTF</sequence>
<dbReference type="PRINTS" id="PR00260">
    <property type="entry name" value="CHEMTRNSDUCR"/>
</dbReference>
<dbReference type="Pfam" id="PF00015">
    <property type="entry name" value="MCPsignal"/>
    <property type="match status" value="1"/>
</dbReference>
<keyword evidence="2" id="KW-1003">Cell membrane</keyword>
<dbReference type="CDD" id="cd06225">
    <property type="entry name" value="HAMP"/>
    <property type="match status" value="1"/>
</dbReference>
<evidence type="ECO:0000256" key="1">
    <source>
        <dbReference type="ARBA" id="ARBA00004236"/>
    </source>
</evidence>
<proteinExistence type="inferred from homology"/>
<protein>
    <submittedName>
        <fullName evidence="10">Methyl-accepting chemotaxis protein</fullName>
    </submittedName>
</protein>
<keyword evidence="7" id="KW-0812">Transmembrane</keyword>
<dbReference type="Gene3D" id="6.10.340.10">
    <property type="match status" value="1"/>
</dbReference>
<reference evidence="10 11" key="1">
    <citation type="submission" date="2020-08" db="EMBL/GenBank/DDBJ databases">
        <title>A Genomic Blueprint of the Chicken Gut Microbiome.</title>
        <authorList>
            <person name="Gilroy R."/>
            <person name="Ravi A."/>
            <person name="Getino M."/>
            <person name="Pursley I."/>
            <person name="Horton D.L."/>
            <person name="Alikhan N.-F."/>
            <person name="Baker D."/>
            <person name="Gharbi K."/>
            <person name="Hall N."/>
            <person name="Watson M."/>
            <person name="Adriaenssens E.M."/>
            <person name="Foster-Nyarko E."/>
            <person name="Jarju S."/>
            <person name="Secka A."/>
            <person name="Antonio M."/>
            <person name="Oren A."/>
            <person name="Chaudhuri R."/>
            <person name="La Ragione R.M."/>
            <person name="Hildebrand F."/>
            <person name="Pallen M.J."/>
        </authorList>
    </citation>
    <scope>NUCLEOTIDE SEQUENCE [LARGE SCALE GENOMIC DNA]</scope>
    <source>
        <strain evidence="10 11">Sa2YVA2</strain>
    </source>
</reference>
<evidence type="ECO:0000313" key="10">
    <source>
        <dbReference type="EMBL" id="MBD7984248.1"/>
    </source>
</evidence>
<keyword evidence="11" id="KW-1185">Reference proteome</keyword>
<dbReference type="RefSeq" id="WP_191693951.1">
    <property type="nucleotide sequence ID" value="NZ_JACSQN010000005.1"/>
</dbReference>